<keyword evidence="3" id="KW-0482">Metalloprotease</keyword>
<keyword evidence="3" id="KW-0645">Protease</keyword>
<evidence type="ECO:0000259" key="2">
    <source>
        <dbReference type="Pfam" id="PF02517"/>
    </source>
</evidence>
<dbReference type="AlphaFoldDB" id="A0A948RW47"/>
<dbReference type="InterPro" id="IPR003675">
    <property type="entry name" value="Rce1/LyrA-like_dom"/>
</dbReference>
<name>A0A948RW47_UNCEI</name>
<evidence type="ECO:0000313" key="4">
    <source>
        <dbReference type="Proteomes" id="UP000777784"/>
    </source>
</evidence>
<evidence type="ECO:0000313" key="3">
    <source>
        <dbReference type="EMBL" id="MBU2692118.1"/>
    </source>
</evidence>
<organism evidence="3 4">
    <name type="scientific">Eiseniibacteriota bacterium</name>
    <dbReference type="NCBI Taxonomy" id="2212470"/>
    <lineage>
        <taxon>Bacteria</taxon>
        <taxon>Candidatus Eiseniibacteriota</taxon>
    </lineage>
</organism>
<feature type="domain" description="CAAX prenyl protease 2/Lysostaphin resistance protein A-like" evidence="2">
    <location>
        <begin position="35"/>
        <end position="117"/>
    </location>
</feature>
<dbReference type="GO" id="GO:0004175">
    <property type="term" value="F:endopeptidase activity"/>
    <property type="evidence" value="ECO:0007669"/>
    <property type="project" value="UniProtKB-ARBA"/>
</dbReference>
<dbReference type="EMBL" id="JAHJDP010000084">
    <property type="protein sequence ID" value="MBU2692118.1"/>
    <property type="molecule type" value="Genomic_DNA"/>
</dbReference>
<feature type="transmembrane region" description="Helical" evidence="1">
    <location>
        <begin position="70"/>
        <end position="98"/>
    </location>
</feature>
<evidence type="ECO:0000256" key="1">
    <source>
        <dbReference type="SAM" id="Phobius"/>
    </source>
</evidence>
<gene>
    <name evidence="3" type="ORF">KJ970_14450</name>
</gene>
<keyword evidence="1" id="KW-0812">Transmembrane</keyword>
<proteinExistence type="predicted"/>
<protein>
    <submittedName>
        <fullName evidence="3">CPBP family intramembrane metalloprotease</fullName>
    </submittedName>
</protein>
<dbReference type="GO" id="GO:0008237">
    <property type="term" value="F:metallopeptidase activity"/>
    <property type="evidence" value="ECO:0007669"/>
    <property type="project" value="UniProtKB-KW"/>
</dbReference>
<dbReference type="GO" id="GO:0080120">
    <property type="term" value="P:CAAX-box protein maturation"/>
    <property type="evidence" value="ECO:0007669"/>
    <property type="project" value="UniProtKB-ARBA"/>
</dbReference>
<keyword evidence="3" id="KW-0378">Hydrolase</keyword>
<keyword evidence="1" id="KW-0472">Membrane</keyword>
<keyword evidence="1" id="KW-1133">Transmembrane helix</keyword>
<dbReference type="Proteomes" id="UP000777784">
    <property type="component" value="Unassembled WGS sequence"/>
</dbReference>
<sequence>MVLLSGVMDTVWRSLDAAGFAVFEEHFGRFFEAFHSTWGLLTVGLAAGIGEEILYRGAIQPKLGLLPTSILFAVIHSYYGLSPAFAWIFLLGLGLGYLRKKTDTTTCILFHAVYNMFSFFMGTQ</sequence>
<dbReference type="Pfam" id="PF02517">
    <property type="entry name" value="Rce1-like"/>
    <property type="match status" value="1"/>
</dbReference>
<accession>A0A948RW47</accession>
<comment type="caution">
    <text evidence="3">The sequence shown here is derived from an EMBL/GenBank/DDBJ whole genome shotgun (WGS) entry which is preliminary data.</text>
</comment>
<reference evidence="3" key="1">
    <citation type="submission" date="2021-05" db="EMBL/GenBank/DDBJ databases">
        <title>Energy efficiency and biological interactions define the core microbiome of deep oligotrophic groundwater.</title>
        <authorList>
            <person name="Mehrshad M."/>
            <person name="Lopez-Fernandez M."/>
            <person name="Bell E."/>
            <person name="Bernier-Latmani R."/>
            <person name="Bertilsson S."/>
            <person name="Dopson M."/>
        </authorList>
    </citation>
    <scope>NUCLEOTIDE SEQUENCE</scope>
    <source>
        <strain evidence="3">Modern_marine.mb.64</strain>
    </source>
</reference>